<name>A0AAP0HIM1_9MAGN</name>
<dbReference type="EMBL" id="JBBNAF010000013">
    <property type="protein sequence ID" value="KAK9086157.1"/>
    <property type="molecule type" value="Genomic_DNA"/>
</dbReference>
<dbReference type="Proteomes" id="UP001420932">
    <property type="component" value="Unassembled WGS sequence"/>
</dbReference>
<reference evidence="1 2" key="1">
    <citation type="submission" date="2024-01" db="EMBL/GenBank/DDBJ databases">
        <title>Genome assemblies of Stephania.</title>
        <authorList>
            <person name="Yang L."/>
        </authorList>
    </citation>
    <scope>NUCLEOTIDE SEQUENCE [LARGE SCALE GENOMIC DNA]</scope>
    <source>
        <strain evidence="1">YNDBR</strain>
        <tissue evidence="1">Leaf</tissue>
    </source>
</reference>
<organism evidence="1 2">
    <name type="scientific">Stephania yunnanensis</name>
    <dbReference type="NCBI Taxonomy" id="152371"/>
    <lineage>
        <taxon>Eukaryota</taxon>
        <taxon>Viridiplantae</taxon>
        <taxon>Streptophyta</taxon>
        <taxon>Embryophyta</taxon>
        <taxon>Tracheophyta</taxon>
        <taxon>Spermatophyta</taxon>
        <taxon>Magnoliopsida</taxon>
        <taxon>Ranunculales</taxon>
        <taxon>Menispermaceae</taxon>
        <taxon>Menispermoideae</taxon>
        <taxon>Cissampelideae</taxon>
        <taxon>Stephania</taxon>
    </lineage>
</organism>
<comment type="caution">
    <text evidence="1">The sequence shown here is derived from an EMBL/GenBank/DDBJ whole genome shotgun (WGS) entry which is preliminary data.</text>
</comment>
<keyword evidence="2" id="KW-1185">Reference proteome</keyword>
<gene>
    <name evidence="1" type="ORF">Syun_028551</name>
</gene>
<evidence type="ECO:0000313" key="1">
    <source>
        <dbReference type="EMBL" id="KAK9086157.1"/>
    </source>
</evidence>
<proteinExistence type="predicted"/>
<sequence>MIGKQMSSLTNKLLLSCDKHSLYDVVALGLYHLSGPLIVMWTKVYGSNSSYSGLINWNKATFRNFEFNFVFVKYLLIYRMHGSCDFVLLNENSNLFYFIRAIYVMYS</sequence>
<protein>
    <submittedName>
        <fullName evidence="1">Uncharacterized protein</fullName>
    </submittedName>
</protein>
<evidence type="ECO:0000313" key="2">
    <source>
        <dbReference type="Proteomes" id="UP001420932"/>
    </source>
</evidence>
<accession>A0AAP0HIM1</accession>
<dbReference type="AlphaFoldDB" id="A0AAP0HIM1"/>